<sequence length="113" mass="13144">MKFTTFIIPIIVVLVTMTLVPYVEADHTVRVVNKMAATSMVTLTSYLDIHGAPYNSQWCISHCHLHLHFPDNVKTFYLVYEAGEEKTRGPFTNNRDYCFHIHGTRYKYEILDC</sequence>
<dbReference type="EMBL" id="PQFF01000549">
    <property type="protein sequence ID" value="RHZ45398.1"/>
    <property type="molecule type" value="Genomic_DNA"/>
</dbReference>
<protein>
    <submittedName>
        <fullName evidence="2">Uncharacterized protein</fullName>
    </submittedName>
</protein>
<gene>
    <name evidence="2" type="ORF">Glove_680g14</name>
</gene>
<feature type="chain" id="PRO_5017346398" evidence="1">
    <location>
        <begin position="26"/>
        <end position="113"/>
    </location>
</feature>
<reference evidence="2 3" key="1">
    <citation type="submission" date="2018-08" db="EMBL/GenBank/DDBJ databases">
        <title>Genome and evolution of the arbuscular mycorrhizal fungus Diversispora epigaea (formerly Glomus versiforme) and its bacterial endosymbionts.</title>
        <authorList>
            <person name="Sun X."/>
            <person name="Fei Z."/>
            <person name="Harrison M."/>
        </authorList>
    </citation>
    <scope>NUCLEOTIDE SEQUENCE [LARGE SCALE GENOMIC DNA]</scope>
    <source>
        <strain evidence="2 3">IT104</strain>
    </source>
</reference>
<dbReference type="Proteomes" id="UP000266861">
    <property type="component" value="Unassembled WGS sequence"/>
</dbReference>
<evidence type="ECO:0000313" key="3">
    <source>
        <dbReference type="Proteomes" id="UP000266861"/>
    </source>
</evidence>
<organism evidence="2 3">
    <name type="scientific">Diversispora epigaea</name>
    <dbReference type="NCBI Taxonomy" id="1348612"/>
    <lineage>
        <taxon>Eukaryota</taxon>
        <taxon>Fungi</taxon>
        <taxon>Fungi incertae sedis</taxon>
        <taxon>Mucoromycota</taxon>
        <taxon>Glomeromycotina</taxon>
        <taxon>Glomeromycetes</taxon>
        <taxon>Diversisporales</taxon>
        <taxon>Diversisporaceae</taxon>
        <taxon>Diversispora</taxon>
    </lineage>
</organism>
<proteinExistence type="predicted"/>
<accession>A0A397G710</accession>
<dbReference type="OrthoDB" id="2302963at2759"/>
<keyword evidence="3" id="KW-1185">Reference proteome</keyword>
<evidence type="ECO:0000313" key="2">
    <source>
        <dbReference type="EMBL" id="RHZ45398.1"/>
    </source>
</evidence>
<keyword evidence="1" id="KW-0732">Signal</keyword>
<name>A0A397G710_9GLOM</name>
<comment type="caution">
    <text evidence="2">The sequence shown here is derived from an EMBL/GenBank/DDBJ whole genome shotgun (WGS) entry which is preliminary data.</text>
</comment>
<evidence type="ECO:0000256" key="1">
    <source>
        <dbReference type="SAM" id="SignalP"/>
    </source>
</evidence>
<feature type="signal peptide" evidence="1">
    <location>
        <begin position="1"/>
        <end position="25"/>
    </location>
</feature>
<dbReference type="AlphaFoldDB" id="A0A397G710"/>